<reference evidence="2 3" key="1">
    <citation type="journal article" date="2020" name="ISME J.">
        <title>Uncovering the hidden diversity of litter-decomposition mechanisms in mushroom-forming fungi.</title>
        <authorList>
            <person name="Floudas D."/>
            <person name="Bentzer J."/>
            <person name="Ahren D."/>
            <person name="Johansson T."/>
            <person name="Persson P."/>
            <person name="Tunlid A."/>
        </authorList>
    </citation>
    <scope>NUCLEOTIDE SEQUENCE [LARGE SCALE GENOMIC DNA]</scope>
    <source>
        <strain evidence="2 3">CBS 291.85</strain>
    </source>
</reference>
<comment type="caution">
    <text evidence="2">The sequence shown here is derived from an EMBL/GenBank/DDBJ whole genome shotgun (WGS) entry which is preliminary data.</text>
</comment>
<evidence type="ECO:0000256" key="1">
    <source>
        <dbReference type="SAM" id="MobiDB-lite"/>
    </source>
</evidence>
<dbReference type="AlphaFoldDB" id="A0A8H5FEW7"/>
<name>A0A8H5FEW7_9AGAR</name>
<gene>
    <name evidence="2" type="ORF">D9758_018431</name>
</gene>
<proteinExistence type="predicted"/>
<protein>
    <submittedName>
        <fullName evidence="2">Uncharacterized protein</fullName>
    </submittedName>
</protein>
<organism evidence="2 3">
    <name type="scientific">Tetrapyrgos nigripes</name>
    <dbReference type="NCBI Taxonomy" id="182062"/>
    <lineage>
        <taxon>Eukaryota</taxon>
        <taxon>Fungi</taxon>
        <taxon>Dikarya</taxon>
        <taxon>Basidiomycota</taxon>
        <taxon>Agaricomycotina</taxon>
        <taxon>Agaricomycetes</taxon>
        <taxon>Agaricomycetidae</taxon>
        <taxon>Agaricales</taxon>
        <taxon>Marasmiineae</taxon>
        <taxon>Marasmiaceae</taxon>
        <taxon>Tetrapyrgos</taxon>
    </lineage>
</organism>
<keyword evidence="3" id="KW-1185">Reference proteome</keyword>
<accession>A0A8H5FEW7</accession>
<evidence type="ECO:0000313" key="2">
    <source>
        <dbReference type="EMBL" id="KAF5334600.1"/>
    </source>
</evidence>
<feature type="compositionally biased region" description="Low complexity" evidence="1">
    <location>
        <begin position="340"/>
        <end position="393"/>
    </location>
</feature>
<dbReference type="OrthoDB" id="3208495at2759"/>
<dbReference type="EMBL" id="JAACJM010000255">
    <property type="protein sequence ID" value="KAF5334600.1"/>
    <property type="molecule type" value="Genomic_DNA"/>
</dbReference>
<feature type="region of interest" description="Disordered" evidence="1">
    <location>
        <begin position="328"/>
        <end position="420"/>
    </location>
</feature>
<sequence>MILWIIDTQSEAQHEGVTRPSRTVRIPAHFRDFNYHDKRIITQLQVVPEPEPETLVDESPIVKNSIPSQSSSPAPFVPAQHTTESDQFCVYRTYQTLPGRYPDVSEIDELGEAPTFAVADDAKQYLAHSHLQLSADEISEEERSEGDWFAPFLNPTSFRLANWYSEANGNLSLAHVDRLINTVLKKGDFNLADLNNFHAATEIKRLDQPKNGDINTIFSSHVWTEGSVSIPLPSAGSVGGEENAPVLEINGIHRRSFVEVIRTAFEDDGFLKFSLSGFREFWKPTATSTPDRLYGEVFTADEYLDLECELLDQQQQMLGELVDHIPGSAPIIPPVHPSFSGSDSSSDSESSSSSSSSSDSESGSGSSSGSESGSQSSSDSESGAGSSSESSADNEPPYPSYTHPKSVPPPLDDPSAPIHG</sequence>
<evidence type="ECO:0000313" key="3">
    <source>
        <dbReference type="Proteomes" id="UP000559256"/>
    </source>
</evidence>
<dbReference type="Proteomes" id="UP000559256">
    <property type="component" value="Unassembled WGS sequence"/>
</dbReference>